<feature type="signal peptide" evidence="1">
    <location>
        <begin position="1"/>
        <end position="17"/>
    </location>
</feature>
<feature type="domain" description="SnoaL-like" evidence="2">
    <location>
        <begin position="291"/>
        <end position="387"/>
    </location>
</feature>
<sequence length="393" mass="44800">MFRFLLLACLTSLPSIAQSDTEVYLFDLKVIDGTITLENQRNISNNEGYDNQPSFYNDNQVLFAKTQNGQTDIASYNVRDNEAQWISDTDVGSEYSPLKILNQKAVSSVRLDTNGLQRLYRYDYKSGKSEMLIDTLVVAYHTWYDDYTVVSSVISENRLDLFVSNLNDKANTLQQKNTGRSIHKIPNTDLVSYVSKENEIWKIKSLQPISGATQEIIDLPKGYEDFCYLINGTIVLGKGNALYGYNPKTDKDWKLIHRFTDNNLWNITRVATNATSTMLAIVSDISPERIVEKQLKSFNEGDLETFANTFTSDVVVKNYPDELIYEGRDALKQRYKALFARGEKISVEVKNRLINGNKVIDEEWVTKNGVSKKQLTIFEIRGGLISKMTFINN</sequence>
<protein>
    <submittedName>
        <fullName evidence="3">Steroid delta-isomerase</fullName>
    </submittedName>
</protein>
<gene>
    <name evidence="3" type="ORF">EAX61_02005</name>
</gene>
<name>A0A3M0H3A5_9FLAO</name>
<dbReference type="Gene3D" id="2.120.10.30">
    <property type="entry name" value="TolB, C-terminal domain"/>
    <property type="match status" value="1"/>
</dbReference>
<comment type="caution">
    <text evidence="3">The sequence shown here is derived from an EMBL/GenBank/DDBJ whole genome shotgun (WGS) entry which is preliminary data.</text>
</comment>
<keyword evidence="1" id="KW-0732">Signal</keyword>
<accession>A0A3M0H3A5</accession>
<dbReference type="SUPFAM" id="SSF54427">
    <property type="entry name" value="NTF2-like"/>
    <property type="match status" value="1"/>
</dbReference>
<dbReference type="SUPFAM" id="SSF69304">
    <property type="entry name" value="Tricorn protease N-terminal domain"/>
    <property type="match status" value="1"/>
</dbReference>
<dbReference type="InterPro" id="IPR011042">
    <property type="entry name" value="6-blade_b-propeller_TolB-like"/>
</dbReference>
<dbReference type="EMBL" id="REFV01000001">
    <property type="protein sequence ID" value="RMB64176.1"/>
    <property type="molecule type" value="Genomic_DNA"/>
</dbReference>
<organism evidence="3 4">
    <name type="scientific">Dokdonia sinensis</name>
    <dbReference type="NCBI Taxonomy" id="2479847"/>
    <lineage>
        <taxon>Bacteria</taxon>
        <taxon>Pseudomonadati</taxon>
        <taxon>Bacteroidota</taxon>
        <taxon>Flavobacteriia</taxon>
        <taxon>Flavobacteriales</taxon>
        <taxon>Flavobacteriaceae</taxon>
        <taxon>Dokdonia</taxon>
    </lineage>
</organism>
<dbReference type="GO" id="GO:0016853">
    <property type="term" value="F:isomerase activity"/>
    <property type="evidence" value="ECO:0007669"/>
    <property type="project" value="UniProtKB-KW"/>
</dbReference>
<dbReference type="OrthoDB" id="9797498at2"/>
<evidence type="ECO:0000256" key="1">
    <source>
        <dbReference type="SAM" id="SignalP"/>
    </source>
</evidence>
<dbReference type="Pfam" id="PF12680">
    <property type="entry name" value="SnoaL_2"/>
    <property type="match status" value="1"/>
</dbReference>
<keyword evidence="4" id="KW-1185">Reference proteome</keyword>
<evidence type="ECO:0000313" key="4">
    <source>
        <dbReference type="Proteomes" id="UP000281985"/>
    </source>
</evidence>
<proteinExistence type="predicted"/>
<evidence type="ECO:0000259" key="2">
    <source>
        <dbReference type="Pfam" id="PF12680"/>
    </source>
</evidence>
<reference evidence="3 4" key="1">
    <citation type="submission" date="2018-10" db="EMBL/GenBank/DDBJ databases">
        <title>Dokdonia luteus sp. nov., isolated from sea water.</title>
        <authorList>
            <person name="Zhou L.Y."/>
            <person name="Du Z.J."/>
        </authorList>
    </citation>
    <scope>NUCLEOTIDE SEQUENCE [LARGE SCALE GENOMIC DNA]</scope>
    <source>
        <strain evidence="3 4">SH27</strain>
    </source>
</reference>
<dbReference type="AlphaFoldDB" id="A0A3M0H3A5"/>
<dbReference type="InterPro" id="IPR037401">
    <property type="entry name" value="SnoaL-like"/>
</dbReference>
<keyword evidence="3" id="KW-0413">Isomerase</keyword>
<dbReference type="Gene3D" id="3.10.450.50">
    <property type="match status" value="1"/>
</dbReference>
<dbReference type="InterPro" id="IPR032710">
    <property type="entry name" value="NTF2-like_dom_sf"/>
</dbReference>
<dbReference type="RefSeq" id="WP_121915972.1">
    <property type="nucleotide sequence ID" value="NZ_REFV01000001.1"/>
</dbReference>
<dbReference type="Proteomes" id="UP000281985">
    <property type="component" value="Unassembled WGS sequence"/>
</dbReference>
<feature type="chain" id="PRO_5018130921" evidence="1">
    <location>
        <begin position="18"/>
        <end position="393"/>
    </location>
</feature>
<evidence type="ECO:0000313" key="3">
    <source>
        <dbReference type="EMBL" id="RMB64176.1"/>
    </source>
</evidence>